<evidence type="ECO:0000259" key="4">
    <source>
        <dbReference type="PROSITE" id="PS51391"/>
    </source>
</evidence>
<dbReference type="InterPro" id="IPR006569">
    <property type="entry name" value="CID_dom"/>
</dbReference>
<comment type="caution">
    <text evidence="5">The sequence shown here is derived from an EMBL/GenBank/DDBJ whole genome shotgun (WGS) entry which is preliminary data.</text>
</comment>
<dbReference type="PROSITE" id="PS51391">
    <property type="entry name" value="CID"/>
    <property type="match status" value="1"/>
</dbReference>
<dbReference type="SMART" id="SM00582">
    <property type="entry name" value="RPR"/>
    <property type="match status" value="1"/>
</dbReference>
<evidence type="ECO:0000313" key="5">
    <source>
        <dbReference type="EMBL" id="KAK9756119.1"/>
    </source>
</evidence>
<feature type="compositionally biased region" description="Acidic residues" evidence="2">
    <location>
        <begin position="1103"/>
        <end position="1113"/>
    </location>
</feature>
<evidence type="ECO:0008006" key="7">
    <source>
        <dbReference type="Google" id="ProtNLM"/>
    </source>
</evidence>
<feature type="region of interest" description="Disordered" evidence="2">
    <location>
        <begin position="1470"/>
        <end position="1510"/>
    </location>
</feature>
<evidence type="ECO:0000313" key="6">
    <source>
        <dbReference type="Proteomes" id="UP001443914"/>
    </source>
</evidence>
<feature type="compositionally biased region" description="Low complexity" evidence="2">
    <location>
        <begin position="1492"/>
        <end position="1504"/>
    </location>
</feature>
<dbReference type="Gene3D" id="1.25.40.90">
    <property type="match status" value="1"/>
</dbReference>
<feature type="domain" description="CID" evidence="4">
    <location>
        <begin position="912"/>
        <end position="1053"/>
    </location>
</feature>
<keyword evidence="1" id="KW-0507">mRNA processing</keyword>
<feature type="region of interest" description="Disordered" evidence="2">
    <location>
        <begin position="176"/>
        <end position="195"/>
    </location>
</feature>
<dbReference type="EMBL" id="JBDFQZ010000001">
    <property type="protein sequence ID" value="KAK9756119.1"/>
    <property type="molecule type" value="Genomic_DNA"/>
</dbReference>
<sequence length="1510" mass="165658">MAPSRRKGASKAAAAAAARRQWKVGDLVLAKVKGFPAWPAAVSEPEKWGYSTDRKKVFVYFFGTKQIAFCNPADVDEFTEEKKVALSGKRQGRGADFVRAVQEIIDCYDKLKEAPRVNQLYSGDTPADNVTGSQTAANITASDVVRDSIRSFNSPRSKDKLCLAVEDVGIFTEVESLRQGGDSEEPADNGGASILAMPNTYSLRKKARSHKPQHCTSQKKGSVQRSSISSRVDKHGLQNDAPNFNDVKYGIWDSHLRKAKRSKRSPEYLVPSVGDSPLRNSNGTCDDDKSGVGRADSECLSNNEGSAIESELKREQSDNANGSGEGSLELSKTANFQAKTAVVRKKRNAGRKRVQSDSLGSTLRYNGEVNKDIGVKQDTSTFSASFENMSRTQATSEGDEHLPLVKRARVRMGKLNSEEEHGYDFLVKREEKYTESVSISLAREDPDLNCNCIQPRKDVFISNEAIVSTPIGNCSQEPENKLQPQKTHSCIPDESMVSSPSDNYIQTAEDKHQTWKTKTGPQSGCTFDGESALPPLKRLHRALEAMSANTAEETQTSVEGNSSTMTDNKKSHLTSEDLCSNISVEDEVDNNLDSHIDLLDRNTASQVEVSNICRPSTGEVLDLASVDVDESDFFNKDLDSAAPCLEDNSVEVSISIDNKDHCGSNISEKSHNAQDQVFQATVASVDESMPMLESLTTVLIAPSPNELNKAVEDDINGGKVENNISGSVEVSISVDNKDHCGSNISEMSHNAQDQVFQAAIVNNGCGNDTTLILYGATNDIPSALVGEHNKTSCLGDAGKQVKHTATEVNVEPPLLVDDSSPQRTCHGASISGRPSYDPNGTSASLDVDMHKQVSHSNDVTTSNNDDCLRPILDHAVDVKLHHNVHVSDVGESNCLNTFVHPTRSLERTTLAEVKAALASLELTLRSLSRTKESIGRATQIAVDCVKFGIASEVVELLVLYLEKESSLHRRVDLFFLVDSIAQSSRSLKGDAGGSYISAVKETLARMLSAAAPAGQDAMDNRKQCLKVLRLWLERRILPESIIRKHIQELDSLNFSISGHLRRTSRTERPFDDPARDMQGILLDEYGSNSSFQLPGFCMPRMLEEEEEEQEGSDSDSGSFEAVTPEHDSKNQDTVEMAVSPAADKRRHILEDVDGELEMEDLAPSCDVEIQTSARVVDMAANTHHSQKQFVPPLPLDVPPQAPPFPTAAPPPPPPLPLPPPPPPPPLPPLPPPPLLPPPSHPQAPRAAVMPYVDADPHLLTGRNGTQEAMSTLPPAAGVHQTQAPTPTYNMYPVMHNSVAPGNNLQPADPNLHGNTVYNPRPPYLSPPNHFSYHPPGQQFRPQRDIPPASYYDRTHFYQSVGHFYGEQDNFIPPRPELIDNWGPPRPEVTENWGPPRPELAENWRFPRPELTEMWAPPRPELKENWGPPRPELIENWGYPRPPLCSSLHSENQNAYQPTCSGASCEPMRPQNNGWTYPPHSVHPQNHIPSRPPCDGGVPVGVRDPGYWRPR</sequence>
<dbReference type="InterPro" id="IPR008942">
    <property type="entry name" value="ENTH_VHS"/>
</dbReference>
<dbReference type="Pfam" id="PF04818">
    <property type="entry name" value="CID"/>
    <property type="match status" value="1"/>
</dbReference>
<dbReference type="PANTHER" id="PTHR12550">
    <property type="entry name" value="HEPATOMA-DERIVED GROWTH FACTOR-RELATED"/>
    <property type="match status" value="1"/>
</dbReference>
<feature type="domain" description="PWWP" evidence="3">
    <location>
        <begin position="24"/>
        <end position="81"/>
    </location>
</feature>
<dbReference type="Proteomes" id="UP001443914">
    <property type="component" value="Unassembled WGS sequence"/>
</dbReference>
<dbReference type="SUPFAM" id="SSF63748">
    <property type="entry name" value="Tudor/PWWP/MBT"/>
    <property type="match status" value="1"/>
</dbReference>
<feature type="compositionally biased region" description="Basic and acidic residues" evidence="2">
    <location>
        <begin position="1123"/>
        <end position="1132"/>
    </location>
</feature>
<dbReference type="Pfam" id="PF00855">
    <property type="entry name" value="PWWP"/>
    <property type="match status" value="1"/>
</dbReference>
<proteinExistence type="predicted"/>
<evidence type="ECO:0000259" key="3">
    <source>
        <dbReference type="PROSITE" id="PS50812"/>
    </source>
</evidence>
<feature type="region of interest" description="Disordered" evidence="2">
    <location>
        <begin position="260"/>
        <end position="328"/>
    </location>
</feature>
<dbReference type="Gene3D" id="2.30.30.140">
    <property type="match status" value="1"/>
</dbReference>
<dbReference type="PROSITE" id="PS50812">
    <property type="entry name" value="PWWP"/>
    <property type="match status" value="1"/>
</dbReference>
<evidence type="ECO:0000256" key="2">
    <source>
        <dbReference type="SAM" id="MobiDB-lite"/>
    </source>
</evidence>
<protein>
    <recommendedName>
        <fullName evidence="7">Protein HUA2-LIKE 3</fullName>
    </recommendedName>
</protein>
<keyword evidence="6" id="KW-1185">Reference proteome</keyword>
<feature type="region of interest" description="Disordered" evidence="2">
    <location>
        <begin position="1103"/>
        <end position="1146"/>
    </location>
</feature>
<feature type="region of interest" description="Disordered" evidence="2">
    <location>
        <begin position="817"/>
        <end position="841"/>
    </location>
</feature>
<feature type="compositionally biased region" description="Polar residues" evidence="2">
    <location>
        <begin position="214"/>
        <end position="230"/>
    </location>
</feature>
<dbReference type="PANTHER" id="PTHR12550:SF49">
    <property type="entry name" value="PROTEIN HUA2-LIKE 2-RELATED"/>
    <property type="match status" value="1"/>
</dbReference>
<gene>
    <name evidence="5" type="ORF">RND81_01G074800</name>
</gene>
<feature type="compositionally biased region" description="Pro residues" evidence="2">
    <location>
        <begin position="1191"/>
        <end position="1241"/>
    </location>
</feature>
<name>A0AAW1NEZ3_SAPOF</name>
<reference evidence="5" key="1">
    <citation type="submission" date="2024-03" db="EMBL/GenBank/DDBJ databases">
        <title>WGS assembly of Saponaria officinalis var. Norfolk2.</title>
        <authorList>
            <person name="Jenkins J."/>
            <person name="Shu S."/>
            <person name="Grimwood J."/>
            <person name="Barry K."/>
            <person name="Goodstein D."/>
            <person name="Schmutz J."/>
            <person name="Leebens-Mack J."/>
            <person name="Osbourn A."/>
        </authorList>
    </citation>
    <scope>NUCLEOTIDE SEQUENCE [LARGE SCALE GENOMIC DNA]</scope>
    <source>
        <strain evidence="5">JIC</strain>
    </source>
</reference>
<feature type="compositionally biased region" description="Basic residues" evidence="2">
    <location>
        <begin position="204"/>
        <end position="213"/>
    </location>
</feature>
<feature type="compositionally biased region" description="Basic and acidic residues" evidence="2">
    <location>
        <begin position="286"/>
        <end position="297"/>
    </location>
</feature>
<feature type="region of interest" description="Disordered" evidence="2">
    <location>
        <begin position="1183"/>
        <end position="1245"/>
    </location>
</feature>
<evidence type="ECO:0000256" key="1">
    <source>
        <dbReference type="ARBA" id="ARBA00022664"/>
    </source>
</evidence>
<dbReference type="GO" id="GO:0006397">
    <property type="term" value="P:mRNA processing"/>
    <property type="evidence" value="ECO:0007669"/>
    <property type="project" value="UniProtKB-KW"/>
</dbReference>
<organism evidence="5 6">
    <name type="scientific">Saponaria officinalis</name>
    <name type="common">Common soapwort</name>
    <name type="synonym">Lychnis saponaria</name>
    <dbReference type="NCBI Taxonomy" id="3572"/>
    <lineage>
        <taxon>Eukaryota</taxon>
        <taxon>Viridiplantae</taxon>
        <taxon>Streptophyta</taxon>
        <taxon>Embryophyta</taxon>
        <taxon>Tracheophyta</taxon>
        <taxon>Spermatophyta</taxon>
        <taxon>Magnoliopsida</taxon>
        <taxon>eudicotyledons</taxon>
        <taxon>Gunneridae</taxon>
        <taxon>Pentapetalae</taxon>
        <taxon>Caryophyllales</taxon>
        <taxon>Caryophyllaceae</taxon>
        <taxon>Caryophylleae</taxon>
        <taxon>Saponaria</taxon>
    </lineage>
</organism>
<accession>A0AAW1NEZ3</accession>
<feature type="region of interest" description="Disordered" evidence="2">
    <location>
        <begin position="204"/>
        <end position="244"/>
    </location>
</feature>
<feature type="compositionally biased region" description="Polar residues" evidence="2">
    <location>
        <begin position="548"/>
        <end position="566"/>
    </location>
</feature>
<feature type="region of interest" description="Disordered" evidence="2">
    <location>
        <begin position="548"/>
        <end position="574"/>
    </location>
</feature>
<dbReference type="InterPro" id="IPR000313">
    <property type="entry name" value="PWWP_dom"/>
</dbReference>
<dbReference type="GO" id="GO:0005634">
    <property type="term" value="C:nucleus"/>
    <property type="evidence" value="ECO:0007669"/>
    <property type="project" value="UniProtKB-ARBA"/>
</dbReference>
<dbReference type="SMART" id="SM00293">
    <property type="entry name" value="PWWP"/>
    <property type="match status" value="1"/>
</dbReference>